<accession>A0AA35ZSS0</accession>
<keyword evidence="2" id="KW-1185">Reference proteome</keyword>
<evidence type="ECO:0000313" key="1">
    <source>
        <dbReference type="EMBL" id="CAI9297693.1"/>
    </source>
</evidence>
<dbReference type="Proteomes" id="UP001177003">
    <property type="component" value="Chromosome 8"/>
</dbReference>
<organism evidence="1 2">
    <name type="scientific">Lactuca saligna</name>
    <name type="common">Willowleaf lettuce</name>
    <dbReference type="NCBI Taxonomy" id="75948"/>
    <lineage>
        <taxon>Eukaryota</taxon>
        <taxon>Viridiplantae</taxon>
        <taxon>Streptophyta</taxon>
        <taxon>Embryophyta</taxon>
        <taxon>Tracheophyta</taxon>
        <taxon>Spermatophyta</taxon>
        <taxon>Magnoliopsida</taxon>
        <taxon>eudicotyledons</taxon>
        <taxon>Gunneridae</taxon>
        <taxon>Pentapetalae</taxon>
        <taxon>asterids</taxon>
        <taxon>campanulids</taxon>
        <taxon>Asterales</taxon>
        <taxon>Asteraceae</taxon>
        <taxon>Cichorioideae</taxon>
        <taxon>Cichorieae</taxon>
        <taxon>Lactucinae</taxon>
        <taxon>Lactuca</taxon>
    </lineage>
</organism>
<reference evidence="1" key="1">
    <citation type="submission" date="2023-04" db="EMBL/GenBank/DDBJ databases">
        <authorList>
            <person name="Vijverberg K."/>
            <person name="Xiong W."/>
            <person name="Schranz E."/>
        </authorList>
    </citation>
    <scope>NUCLEOTIDE SEQUENCE</scope>
</reference>
<evidence type="ECO:0000313" key="2">
    <source>
        <dbReference type="Proteomes" id="UP001177003"/>
    </source>
</evidence>
<sequence>MAVHGNVNKSIRPVGFCVNDIIESFWVQLPLPDASVYSPSEGKVSIPIALSEAGLHLPTTYFFNLIIQEYGFSVRGPTPITINKIMGFELLYHALGRLPTVLAFKYFFNASTQSGTHTISYKRGVHTLIHDKNYNKNWQEKFLWVNNDLMVLSYLRA</sequence>
<protein>
    <submittedName>
        <fullName evidence="1">Uncharacterized protein</fullName>
    </submittedName>
</protein>
<dbReference type="AlphaFoldDB" id="A0AA35ZSS0"/>
<proteinExistence type="predicted"/>
<gene>
    <name evidence="1" type="ORF">LSALG_LOCUS36489</name>
</gene>
<dbReference type="EMBL" id="OX465084">
    <property type="protein sequence ID" value="CAI9297693.1"/>
    <property type="molecule type" value="Genomic_DNA"/>
</dbReference>
<name>A0AA35ZSS0_LACSI</name>